<gene>
    <name evidence="2" type="ORF">FA09DRAFT_60190</name>
</gene>
<evidence type="ECO:0000313" key="2">
    <source>
        <dbReference type="EMBL" id="PWN97088.1"/>
    </source>
</evidence>
<keyword evidence="3" id="KW-1185">Reference proteome</keyword>
<feature type="region of interest" description="Disordered" evidence="1">
    <location>
        <begin position="1"/>
        <end position="131"/>
    </location>
</feature>
<organism evidence="2 3">
    <name type="scientific">Tilletiopsis washingtonensis</name>
    <dbReference type="NCBI Taxonomy" id="58919"/>
    <lineage>
        <taxon>Eukaryota</taxon>
        <taxon>Fungi</taxon>
        <taxon>Dikarya</taxon>
        <taxon>Basidiomycota</taxon>
        <taxon>Ustilaginomycotina</taxon>
        <taxon>Exobasidiomycetes</taxon>
        <taxon>Entylomatales</taxon>
        <taxon>Entylomatales incertae sedis</taxon>
        <taxon>Tilletiopsis</taxon>
    </lineage>
</organism>
<evidence type="ECO:0000313" key="3">
    <source>
        <dbReference type="Proteomes" id="UP000245946"/>
    </source>
</evidence>
<dbReference type="GeneID" id="37273282"/>
<name>A0A316Z7X4_9BASI</name>
<sequence length="131" mass="15080">MPRRTSLTRLLPQGTLSRAPHRTPRRRHPTLLPRRSTRSRTLPTPSCVPPRRPRAASPPPPRLPRTASRRLRRQSSRARATSHRRQRTASSARRRRASTPRRRRVTTSRASSARSRWHGRSPMPVAMCKPA</sequence>
<evidence type="ECO:0000256" key="1">
    <source>
        <dbReference type="SAM" id="MobiDB-lite"/>
    </source>
</evidence>
<dbReference type="Proteomes" id="UP000245946">
    <property type="component" value="Unassembled WGS sequence"/>
</dbReference>
<dbReference type="RefSeq" id="XP_025597367.1">
    <property type="nucleotide sequence ID" value="XM_025745738.1"/>
</dbReference>
<feature type="compositionally biased region" description="Low complexity" evidence="1">
    <location>
        <begin position="30"/>
        <end position="45"/>
    </location>
</feature>
<protein>
    <submittedName>
        <fullName evidence="2">Uncharacterized protein</fullName>
    </submittedName>
</protein>
<dbReference type="AlphaFoldDB" id="A0A316Z7X4"/>
<reference evidence="2 3" key="1">
    <citation type="journal article" date="2018" name="Mol. Biol. Evol.">
        <title>Broad Genomic Sampling Reveals a Smut Pathogenic Ancestry of the Fungal Clade Ustilaginomycotina.</title>
        <authorList>
            <person name="Kijpornyongpan T."/>
            <person name="Mondo S.J."/>
            <person name="Barry K."/>
            <person name="Sandor L."/>
            <person name="Lee J."/>
            <person name="Lipzen A."/>
            <person name="Pangilinan J."/>
            <person name="LaButti K."/>
            <person name="Hainaut M."/>
            <person name="Henrissat B."/>
            <person name="Grigoriev I.V."/>
            <person name="Spatafora J.W."/>
            <person name="Aime M.C."/>
        </authorList>
    </citation>
    <scope>NUCLEOTIDE SEQUENCE [LARGE SCALE GENOMIC DNA]</scope>
    <source>
        <strain evidence="2 3">MCA 4186</strain>
    </source>
</reference>
<feature type="compositionally biased region" description="Basic residues" evidence="1">
    <location>
        <begin position="67"/>
        <end position="106"/>
    </location>
</feature>
<proteinExistence type="predicted"/>
<accession>A0A316Z7X4</accession>
<feature type="compositionally biased region" description="Pro residues" evidence="1">
    <location>
        <begin position="46"/>
        <end position="63"/>
    </location>
</feature>
<dbReference type="EMBL" id="KZ819296">
    <property type="protein sequence ID" value="PWN97088.1"/>
    <property type="molecule type" value="Genomic_DNA"/>
</dbReference>
<feature type="compositionally biased region" description="Basic residues" evidence="1">
    <location>
        <begin position="19"/>
        <end position="29"/>
    </location>
</feature>